<evidence type="ECO:0000256" key="5">
    <source>
        <dbReference type="ARBA" id="ARBA00023163"/>
    </source>
</evidence>
<proteinExistence type="predicted"/>
<evidence type="ECO:0000259" key="8">
    <source>
        <dbReference type="PROSITE" id="PS50110"/>
    </source>
</evidence>
<dbReference type="EMBL" id="MFLJ01000020">
    <property type="protein sequence ID" value="OGG64499.1"/>
    <property type="molecule type" value="Genomic_DNA"/>
</dbReference>
<evidence type="ECO:0000259" key="9">
    <source>
        <dbReference type="PROSITE" id="PS51755"/>
    </source>
</evidence>
<keyword evidence="3" id="KW-0805">Transcription regulation</keyword>
<evidence type="ECO:0000256" key="1">
    <source>
        <dbReference type="ARBA" id="ARBA00022553"/>
    </source>
</evidence>
<dbReference type="GO" id="GO:0032993">
    <property type="term" value="C:protein-DNA complex"/>
    <property type="evidence" value="ECO:0007669"/>
    <property type="project" value="TreeGrafter"/>
</dbReference>
<dbReference type="InterPro" id="IPR001789">
    <property type="entry name" value="Sig_transdc_resp-reg_receiver"/>
</dbReference>
<dbReference type="AlphaFoldDB" id="A0A1F6DSS6"/>
<dbReference type="InterPro" id="IPR036388">
    <property type="entry name" value="WH-like_DNA-bd_sf"/>
</dbReference>
<feature type="domain" description="OmpR/PhoB-type" evidence="9">
    <location>
        <begin position="126"/>
        <end position="224"/>
    </location>
</feature>
<sequence length="233" mass="26945">MKLLLIEDEPQIANLVKAGLEREGYTVDWVPDGLAGEKRIELYHDDYDLVILDLMLPGKDGVEICKQIRSRGITIPILILTAKSFVDDKVSALDGGADDYLTKPFDFKELLSRIRTLLRRPKEKLNIELRCDGIVLNPNSRKVFSNGKEIKFTLKEFGILEYLMRHPNKVVTRDDILFNVWDFHFDSFSNVVDVHINHLRKKINKRGRKNFLETIRGVGYRINAVSEEHLLKK</sequence>
<accession>A0A1F6DSS6</accession>
<dbReference type="PANTHER" id="PTHR48111:SF22">
    <property type="entry name" value="REGULATOR OF RPOS"/>
    <property type="match status" value="1"/>
</dbReference>
<evidence type="ECO:0008006" key="12">
    <source>
        <dbReference type="Google" id="ProtNLM"/>
    </source>
</evidence>
<dbReference type="Gene3D" id="3.40.50.2300">
    <property type="match status" value="1"/>
</dbReference>
<dbReference type="PROSITE" id="PS50110">
    <property type="entry name" value="RESPONSE_REGULATORY"/>
    <property type="match status" value="1"/>
</dbReference>
<dbReference type="GO" id="GO:0006355">
    <property type="term" value="P:regulation of DNA-templated transcription"/>
    <property type="evidence" value="ECO:0007669"/>
    <property type="project" value="InterPro"/>
</dbReference>
<dbReference type="SUPFAM" id="SSF52172">
    <property type="entry name" value="CheY-like"/>
    <property type="match status" value="1"/>
</dbReference>
<dbReference type="Pfam" id="PF00486">
    <property type="entry name" value="Trans_reg_C"/>
    <property type="match status" value="1"/>
</dbReference>
<dbReference type="FunFam" id="1.10.10.10:FF:000005">
    <property type="entry name" value="Two-component system response regulator"/>
    <property type="match status" value="1"/>
</dbReference>
<dbReference type="Gene3D" id="1.10.10.10">
    <property type="entry name" value="Winged helix-like DNA-binding domain superfamily/Winged helix DNA-binding domain"/>
    <property type="match status" value="1"/>
</dbReference>
<keyword evidence="1 6" id="KW-0597">Phosphoprotein</keyword>
<evidence type="ECO:0000256" key="2">
    <source>
        <dbReference type="ARBA" id="ARBA00023012"/>
    </source>
</evidence>
<keyword evidence="2" id="KW-0902">Two-component regulatory system</keyword>
<dbReference type="SMART" id="SM00448">
    <property type="entry name" value="REC"/>
    <property type="match status" value="1"/>
</dbReference>
<dbReference type="InterPro" id="IPR001867">
    <property type="entry name" value="OmpR/PhoB-type_DNA-bd"/>
</dbReference>
<dbReference type="InterPro" id="IPR011006">
    <property type="entry name" value="CheY-like_superfamily"/>
</dbReference>
<protein>
    <recommendedName>
        <fullName evidence="12">DNA-binding response regulator</fullName>
    </recommendedName>
</protein>
<evidence type="ECO:0000256" key="4">
    <source>
        <dbReference type="ARBA" id="ARBA00023125"/>
    </source>
</evidence>
<name>A0A1F6DSS6_9BACT</name>
<dbReference type="GO" id="GO:0000156">
    <property type="term" value="F:phosphorelay response regulator activity"/>
    <property type="evidence" value="ECO:0007669"/>
    <property type="project" value="TreeGrafter"/>
</dbReference>
<dbReference type="Pfam" id="PF00072">
    <property type="entry name" value="Response_reg"/>
    <property type="match status" value="1"/>
</dbReference>
<dbReference type="GO" id="GO:0005829">
    <property type="term" value="C:cytosol"/>
    <property type="evidence" value="ECO:0007669"/>
    <property type="project" value="TreeGrafter"/>
</dbReference>
<keyword evidence="5" id="KW-0804">Transcription</keyword>
<evidence type="ECO:0000313" key="11">
    <source>
        <dbReference type="Proteomes" id="UP000177232"/>
    </source>
</evidence>
<keyword evidence="4 7" id="KW-0238">DNA-binding</keyword>
<dbReference type="SMART" id="SM00862">
    <property type="entry name" value="Trans_reg_C"/>
    <property type="match status" value="1"/>
</dbReference>
<dbReference type="Proteomes" id="UP000177232">
    <property type="component" value="Unassembled WGS sequence"/>
</dbReference>
<feature type="modified residue" description="4-aspartylphosphate" evidence="6">
    <location>
        <position position="53"/>
    </location>
</feature>
<comment type="caution">
    <text evidence="10">The sequence shown here is derived from an EMBL/GenBank/DDBJ whole genome shotgun (WGS) entry which is preliminary data.</text>
</comment>
<dbReference type="GO" id="GO:0000976">
    <property type="term" value="F:transcription cis-regulatory region binding"/>
    <property type="evidence" value="ECO:0007669"/>
    <property type="project" value="TreeGrafter"/>
</dbReference>
<dbReference type="PROSITE" id="PS51755">
    <property type="entry name" value="OMPR_PHOB"/>
    <property type="match status" value="1"/>
</dbReference>
<evidence type="ECO:0000256" key="7">
    <source>
        <dbReference type="PROSITE-ProRule" id="PRU01091"/>
    </source>
</evidence>
<feature type="DNA-binding region" description="OmpR/PhoB-type" evidence="7">
    <location>
        <begin position="126"/>
        <end position="224"/>
    </location>
</feature>
<evidence type="ECO:0000313" key="10">
    <source>
        <dbReference type="EMBL" id="OGG64499.1"/>
    </source>
</evidence>
<dbReference type="CDD" id="cd17624">
    <property type="entry name" value="REC_OmpR_PmrA-like"/>
    <property type="match status" value="1"/>
</dbReference>
<dbReference type="FunFam" id="3.40.50.2300:FF:000002">
    <property type="entry name" value="DNA-binding response regulator PhoP"/>
    <property type="match status" value="1"/>
</dbReference>
<organism evidence="10 11">
    <name type="scientific">Candidatus Kaiserbacteria bacterium RIFCSPHIGHO2_02_FULL_55_17</name>
    <dbReference type="NCBI Taxonomy" id="1798496"/>
    <lineage>
        <taxon>Bacteria</taxon>
        <taxon>Candidatus Kaiseribacteriota</taxon>
    </lineage>
</organism>
<feature type="domain" description="Response regulatory" evidence="8">
    <location>
        <begin position="2"/>
        <end position="118"/>
    </location>
</feature>
<gene>
    <name evidence="10" type="ORF">A3C94_03315</name>
</gene>
<evidence type="ECO:0000256" key="3">
    <source>
        <dbReference type="ARBA" id="ARBA00023015"/>
    </source>
</evidence>
<dbReference type="STRING" id="1798496.A3C94_03315"/>
<dbReference type="Gene3D" id="6.10.250.690">
    <property type="match status" value="1"/>
</dbReference>
<reference evidence="10 11" key="1">
    <citation type="journal article" date="2016" name="Nat. Commun.">
        <title>Thousands of microbial genomes shed light on interconnected biogeochemical processes in an aquifer system.</title>
        <authorList>
            <person name="Anantharaman K."/>
            <person name="Brown C.T."/>
            <person name="Hug L.A."/>
            <person name="Sharon I."/>
            <person name="Castelle C.J."/>
            <person name="Probst A.J."/>
            <person name="Thomas B.C."/>
            <person name="Singh A."/>
            <person name="Wilkins M.J."/>
            <person name="Karaoz U."/>
            <person name="Brodie E.L."/>
            <person name="Williams K.H."/>
            <person name="Hubbard S.S."/>
            <person name="Banfield J.F."/>
        </authorList>
    </citation>
    <scope>NUCLEOTIDE SEQUENCE [LARGE SCALE GENOMIC DNA]</scope>
</reference>
<evidence type="ECO:0000256" key="6">
    <source>
        <dbReference type="PROSITE-ProRule" id="PRU00169"/>
    </source>
</evidence>
<dbReference type="PANTHER" id="PTHR48111">
    <property type="entry name" value="REGULATOR OF RPOS"/>
    <property type="match status" value="1"/>
</dbReference>
<dbReference type="CDD" id="cd00383">
    <property type="entry name" value="trans_reg_C"/>
    <property type="match status" value="1"/>
</dbReference>
<dbReference type="InterPro" id="IPR039420">
    <property type="entry name" value="WalR-like"/>
</dbReference>